<dbReference type="FunFam" id="3.10.450.50:FF:000013">
    <property type="entry name" value="mRNA export factor mex67"/>
    <property type="match status" value="1"/>
</dbReference>
<evidence type="ECO:0000256" key="10">
    <source>
        <dbReference type="ARBA" id="ARBA00069694"/>
    </source>
</evidence>
<keyword evidence="7" id="KW-0509">mRNA transport</keyword>
<dbReference type="GO" id="GO:0042272">
    <property type="term" value="C:nuclear RNA export factor complex"/>
    <property type="evidence" value="ECO:0007669"/>
    <property type="project" value="UniProtKB-ARBA"/>
</dbReference>
<dbReference type="Proteomes" id="UP000443090">
    <property type="component" value="Unassembled WGS sequence"/>
</dbReference>
<evidence type="ECO:0000313" key="14">
    <source>
        <dbReference type="EMBL" id="TVY37425.1"/>
    </source>
</evidence>
<comment type="function">
    <text evidence="9">Involved in the export of mRNA from the nucleus to the cytoplasm.</text>
</comment>
<evidence type="ECO:0000256" key="7">
    <source>
        <dbReference type="ARBA" id="ARBA00022816"/>
    </source>
</evidence>
<dbReference type="Gene3D" id="1.10.8.10">
    <property type="entry name" value="DNA helicase RuvA subunit, C-terminal domain"/>
    <property type="match status" value="1"/>
</dbReference>
<feature type="region of interest" description="Disordered" evidence="11">
    <location>
        <begin position="1"/>
        <end position="85"/>
    </location>
</feature>
<keyword evidence="15" id="KW-1185">Reference proteome</keyword>
<evidence type="ECO:0000256" key="9">
    <source>
        <dbReference type="ARBA" id="ARBA00055253"/>
    </source>
</evidence>
<dbReference type="InterPro" id="IPR001611">
    <property type="entry name" value="Leu-rich_rpt"/>
</dbReference>
<dbReference type="CDD" id="cd14342">
    <property type="entry name" value="UBA_TAP-C"/>
    <property type="match status" value="1"/>
</dbReference>
<dbReference type="Pfam" id="PF22602">
    <property type="entry name" value="NXF_NTF2"/>
    <property type="match status" value="1"/>
</dbReference>
<dbReference type="PROSITE" id="PS50177">
    <property type="entry name" value="NTF2_DOMAIN"/>
    <property type="match status" value="1"/>
</dbReference>
<evidence type="ECO:0000256" key="8">
    <source>
        <dbReference type="ARBA" id="ARBA00023242"/>
    </source>
</evidence>
<dbReference type="AlphaFoldDB" id="A0A8H8UBA7"/>
<dbReference type="SUPFAM" id="SSF54427">
    <property type="entry name" value="NTF2-like"/>
    <property type="match status" value="1"/>
</dbReference>
<keyword evidence="3" id="KW-0813">Transport</keyword>
<dbReference type="PANTHER" id="PTHR10662:SF22">
    <property type="entry name" value="NUCLEAR RNA EXPORT FACTOR 1"/>
    <property type="match status" value="1"/>
</dbReference>
<feature type="domain" description="NTF2" evidence="12">
    <location>
        <begin position="405"/>
        <end position="579"/>
    </location>
</feature>
<name>A0A8H8UBA7_9HELO</name>
<accession>A0A8H8UBA7</accession>
<keyword evidence="6" id="KW-0677">Repeat</keyword>
<dbReference type="InterPro" id="IPR030217">
    <property type="entry name" value="NXF_fam"/>
</dbReference>
<dbReference type="PROSITE" id="PS51281">
    <property type="entry name" value="TAP_C"/>
    <property type="match status" value="1"/>
</dbReference>
<dbReference type="GO" id="GO:0016973">
    <property type="term" value="P:poly(A)+ mRNA export from nucleus"/>
    <property type="evidence" value="ECO:0007669"/>
    <property type="project" value="TreeGrafter"/>
</dbReference>
<gene>
    <name evidence="14" type="primary">mex67</name>
    <name evidence="14" type="ORF">LOCC1_G007742</name>
</gene>
<organism evidence="14 15">
    <name type="scientific">Lachnellula occidentalis</name>
    <dbReference type="NCBI Taxonomy" id="215460"/>
    <lineage>
        <taxon>Eukaryota</taxon>
        <taxon>Fungi</taxon>
        <taxon>Dikarya</taxon>
        <taxon>Ascomycota</taxon>
        <taxon>Pezizomycotina</taxon>
        <taxon>Leotiomycetes</taxon>
        <taxon>Helotiales</taxon>
        <taxon>Lachnaceae</taxon>
        <taxon>Lachnellula</taxon>
    </lineage>
</organism>
<evidence type="ECO:0000256" key="1">
    <source>
        <dbReference type="ARBA" id="ARBA00004123"/>
    </source>
</evidence>
<evidence type="ECO:0000256" key="3">
    <source>
        <dbReference type="ARBA" id="ARBA00022448"/>
    </source>
</evidence>
<evidence type="ECO:0000256" key="6">
    <source>
        <dbReference type="ARBA" id="ARBA00022737"/>
    </source>
</evidence>
<reference evidence="14 15" key="1">
    <citation type="submission" date="2018-05" db="EMBL/GenBank/DDBJ databases">
        <title>Genome sequencing and assembly of the regulated plant pathogen Lachnellula willkommii and related sister species for the development of diagnostic species identification markers.</title>
        <authorList>
            <person name="Giroux E."/>
            <person name="Bilodeau G."/>
        </authorList>
    </citation>
    <scope>NUCLEOTIDE SEQUENCE [LARGE SCALE GENOMIC DNA]</scope>
    <source>
        <strain evidence="14 15">CBS 160.35</strain>
    </source>
</reference>
<evidence type="ECO:0000256" key="4">
    <source>
        <dbReference type="ARBA" id="ARBA00022490"/>
    </source>
</evidence>
<dbReference type="InterPro" id="IPR032710">
    <property type="entry name" value="NTF2-like_dom_sf"/>
</dbReference>
<dbReference type="InterPro" id="IPR018222">
    <property type="entry name" value="Nuclear_transport_factor_2_euk"/>
</dbReference>
<evidence type="ECO:0000259" key="12">
    <source>
        <dbReference type="PROSITE" id="PS50177"/>
    </source>
</evidence>
<evidence type="ECO:0000256" key="11">
    <source>
        <dbReference type="SAM" id="MobiDB-lite"/>
    </source>
</evidence>
<evidence type="ECO:0000256" key="2">
    <source>
        <dbReference type="ARBA" id="ARBA00009285"/>
    </source>
</evidence>
<evidence type="ECO:0000256" key="5">
    <source>
        <dbReference type="ARBA" id="ARBA00022614"/>
    </source>
</evidence>
<dbReference type="EMBL" id="QGMI01000711">
    <property type="protein sequence ID" value="TVY37425.1"/>
    <property type="molecule type" value="Genomic_DNA"/>
</dbReference>
<proteinExistence type="inferred from homology"/>
<dbReference type="SUPFAM" id="SSF52058">
    <property type="entry name" value="L domain-like"/>
    <property type="match status" value="1"/>
</dbReference>
<sequence length="662" mass="71456">MLQRAPVAPRGPRNASPSVRGRGGIQKRNKAGGPVRVDRDGDLVMDATAGGDKRRLGKGRLEGPAPSRGAGRGRGGPSRGANLGAVKTQQAIIRGLETRQANVLESRITTGSTTLQIDGLSSSKAASNPDGGVESLLAFLERKASGPNKNVKIKKSHKKGDSVFVTASSEDIAEIQKLDGFTFAGATLGIQARDSPSSASRPDKFGDKRKDEVSSNAMEIKERLKSVLAARYNGDLKLLNLSALVQDPGLREMGVFDGNTTTSKIFPALMVVCGGLFQTRQEKQDAIVSVTLADNDLADVSDVTALAQTFPDLQHLDLSRNRLAQLSNFDAWGAKFKHLSTLILTGNPIETQLATLKSDIMKKYPYLEILNGIQIRTPQEVAAALETAKSPIPIGGPDFRDVGQVGENFIRQFVVLYDTDRSALLANFYDAQSVHSLSVNQNAPRGHKNSAPIAPWAPYIKQSRNLVKINNLPTQMTRLHRGSQAIQKLWSALPATRHPDIQTQGDKYLIECHALPGLADPTGQSVRGVDGLIITMHGEFEEQNESPGRALRSFSRTFVLGPGASGGQPIRVVSDMLTLRAWGPLALPKPPRNPQANTTIISTEQQKQEAMAMQLVERTGMTPQYSALCLTETGWDLEKAFIAFTANKDKLPADAFITNSAR</sequence>
<feature type="domain" description="TAP-C" evidence="13">
    <location>
        <begin position="606"/>
        <end position="659"/>
    </location>
</feature>
<dbReference type="SUPFAM" id="SSF46934">
    <property type="entry name" value="UBA-like"/>
    <property type="match status" value="1"/>
</dbReference>
<evidence type="ECO:0000259" key="13">
    <source>
        <dbReference type="PROSITE" id="PS51281"/>
    </source>
</evidence>
<dbReference type="Pfam" id="PF03943">
    <property type="entry name" value="TAP_C"/>
    <property type="match status" value="1"/>
</dbReference>
<comment type="caution">
    <text evidence="14">The sequence shown here is derived from an EMBL/GenBank/DDBJ whole genome shotgun (WGS) entry which is preliminary data.</text>
</comment>
<keyword evidence="8" id="KW-0539">Nucleus</keyword>
<dbReference type="InterPro" id="IPR005637">
    <property type="entry name" value="TAP_C_dom"/>
</dbReference>
<dbReference type="InterPro" id="IPR032675">
    <property type="entry name" value="LRR_dom_sf"/>
</dbReference>
<dbReference type="Gene3D" id="3.80.10.10">
    <property type="entry name" value="Ribonuclease Inhibitor"/>
    <property type="match status" value="1"/>
</dbReference>
<feature type="compositionally biased region" description="Basic and acidic residues" evidence="11">
    <location>
        <begin position="201"/>
        <end position="212"/>
    </location>
</feature>
<comment type="subcellular location">
    <subcellularLocation>
        <location evidence="1">Nucleus</location>
    </subcellularLocation>
</comment>
<dbReference type="PANTHER" id="PTHR10662">
    <property type="entry name" value="NUCLEAR RNA EXPORT FACTOR"/>
    <property type="match status" value="1"/>
</dbReference>
<protein>
    <recommendedName>
        <fullName evidence="10">mRNA export factor MEX67</fullName>
    </recommendedName>
</protein>
<comment type="similarity">
    <text evidence="2">Belongs to the NXF family.</text>
</comment>
<feature type="region of interest" description="Disordered" evidence="11">
    <location>
        <begin position="192"/>
        <end position="212"/>
    </location>
</feature>
<dbReference type="SMART" id="SM00804">
    <property type="entry name" value="TAP_C"/>
    <property type="match status" value="1"/>
</dbReference>
<dbReference type="Gene3D" id="3.10.450.50">
    <property type="match status" value="1"/>
</dbReference>
<dbReference type="GO" id="GO:0003723">
    <property type="term" value="F:RNA binding"/>
    <property type="evidence" value="ECO:0007669"/>
    <property type="project" value="TreeGrafter"/>
</dbReference>
<dbReference type="PROSITE" id="PS51450">
    <property type="entry name" value="LRR"/>
    <property type="match status" value="1"/>
</dbReference>
<dbReference type="FunFam" id="3.80.10.10:FF:000296">
    <property type="entry name" value="mRNA export factor MEX67"/>
    <property type="match status" value="1"/>
</dbReference>
<dbReference type="InterPro" id="IPR002075">
    <property type="entry name" value="NTF2_dom"/>
</dbReference>
<dbReference type="InterPro" id="IPR009060">
    <property type="entry name" value="UBA-like_sf"/>
</dbReference>
<dbReference type="FunFam" id="1.10.8.10:FF:000018">
    <property type="entry name" value="Nuclear RNA export factor 1"/>
    <property type="match status" value="1"/>
</dbReference>
<keyword evidence="5" id="KW-0433">Leucine-rich repeat</keyword>
<evidence type="ECO:0000313" key="15">
    <source>
        <dbReference type="Proteomes" id="UP000443090"/>
    </source>
</evidence>
<keyword evidence="4" id="KW-0963">Cytoplasm</keyword>
<dbReference type="OrthoDB" id="25872at2759"/>